<dbReference type="RefSeq" id="WP_307210734.1">
    <property type="nucleotide sequence ID" value="NZ_JAUSSU010000030.1"/>
</dbReference>
<evidence type="ECO:0000313" key="2">
    <source>
        <dbReference type="Proteomes" id="UP001229346"/>
    </source>
</evidence>
<gene>
    <name evidence="1" type="ORF">J2T15_006315</name>
</gene>
<evidence type="ECO:0000313" key="1">
    <source>
        <dbReference type="EMBL" id="MDQ0116828.1"/>
    </source>
</evidence>
<sequence length="97" mass="11203">MIQQRKRENEIGKIMLETCKPIVYNTGIPNVYEVIVVTKKAEMVRRSKVVKFVSLHSKLYEAMASQTEPNDYLKGYAKVLNDLIEEFAIEADEYSKS</sequence>
<dbReference type="EMBL" id="JAUSSU010000030">
    <property type="protein sequence ID" value="MDQ0116828.1"/>
    <property type="molecule type" value="Genomic_DNA"/>
</dbReference>
<accession>A0ABT9UCY5</accession>
<reference evidence="1 2" key="1">
    <citation type="submission" date="2023-07" db="EMBL/GenBank/DDBJ databases">
        <title>Sorghum-associated microbial communities from plants grown in Nebraska, USA.</title>
        <authorList>
            <person name="Schachtman D."/>
        </authorList>
    </citation>
    <scope>NUCLEOTIDE SEQUENCE [LARGE SCALE GENOMIC DNA]</scope>
    <source>
        <strain evidence="1 2">CC482</strain>
    </source>
</reference>
<keyword evidence="2" id="KW-1185">Reference proteome</keyword>
<comment type="caution">
    <text evidence="1">The sequence shown here is derived from an EMBL/GenBank/DDBJ whole genome shotgun (WGS) entry which is preliminary data.</text>
</comment>
<dbReference type="Proteomes" id="UP001229346">
    <property type="component" value="Unassembled WGS sequence"/>
</dbReference>
<protein>
    <submittedName>
        <fullName evidence="1">Uncharacterized protein</fullName>
    </submittedName>
</protein>
<name>A0ABT9UCY5_PAEHA</name>
<organism evidence="1 2">
    <name type="scientific">Paenibacillus harenae</name>
    <dbReference type="NCBI Taxonomy" id="306543"/>
    <lineage>
        <taxon>Bacteria</taxon>
        <taxon>Bacillati</taxon>
        <taxon>Bacillota</taxon>
        <taxon>Bacilli</taxon>
        <taxon>Bacillales</taxon>
        <taxon>Paenibacillaceae</taxon>
        <taxon>Paenibacillus</taxon>
    </lineage>
</organism>
<proteinExistence type="predicted"/>